<proteinExistence type="predicted"/>
<protein>
    <submittedName>
        <fullName evidence="1">Uncharacterized protein</fullName>
    </submittedName>
</protein>
<evidence type="ECO:0000313" key="1">
    <source>
        <dbReference type="EMBL" id="ASN68722.1"/>
    </source>
</evidence>
<accession>A0A2H4J170</accession>
<reference evidence="1" key="1">
    <citation type="submission" date="2017-06" db="EMBL/GenBank/DDBJ databases">
        <title>Novel phages from South African skin metaviromes.</title>
        <authorList>
            <person name="van Zyl L.J."/>
            <person name="Abrahams Y."/>
            <person name="Stander E.A."/>
            <person name="Kirby B.M."/>
            <person name="Clavaud C."/>
            <person name="Farcet C."/>
            <person name="Breton L."/>
            <person name="Trindade M.I."/>
        </authorList>
    </citation>
    <scope>NUCLEOTIDE SEQUENCE</scope>
</reference>
<gene>
    <name evidence="1" type="ORF">9F5_35</name>
</gene>
<dbReference type="EMBL" id="MF417880">
    <property type="protein sequence ID" value="ASN68722.1"/>
    <property type="molecule type" value="Genomic_DNA"/>
</dbReference>
<name>A0A2H4J170_9CAUD</name>
<sequence length="107" mass="11855">MEECSATPWPVGLHHIVVELWTKAEPRARATVEYLESLHISNDVLNILRIAQASVGAVVPYRPLEPDRIAIYSAHAEHLADKLLKAMPVEKLPPSLKGARLEVDLGM</sequence>
<organism evidence="1">
    <name type="scientific">uncultured Caudovirales phage</name>
    <dbReference type="NCBI Taxonomy" id="2100421"/>
    <lineage>
        <taxon>Viruses</taxon>
        <taxon>Duplodnaviria</taxon>
        <taxon>Heunggongvirae</taxon>
        <taxon>Uroviricota</taxon>
        <taxon>Caudoviricetes</taxon>
        <taxon>Peduoviridae</taxon>
        <taxon>Maltschvirus</taxon>
        <taxon>Maltschvirus maltsch</taxon>
    </lineage>
</organism>